<proteinExistence type="predicted"/>
<dbReference type="InterPro" id="IPR011990">
    <property type="entry name" value="TPR-like_helical_dom_sf"/>
</dbReference>
<feature type="chain" id="PRO_5010522055" description="Peptidase M1 membrane alanine aminopeptidase domain-containing protein" evidence="1">
    <location>
        <begin position="19"/>
        <end position="655"/>
    </location>
</feature>
<evidence type="ECO:0000259" key="2">
    <source>
        <dbReference type="Pfam" id="PF01433"/>
    </source>
</evidence>
<reference evidence="3 4" key="1">
    <citation type="submission" date="2017-02" db="EMBL/GenBank/DDBJ databases">
        <authorList>
            <person name="Peterson S.W."/>
        </authorList>
    </citation>
    <scope>NUCLEOTIDE SEQUENCE [LARGE SCALE GENOMIC DNA]</scope>
    <source>
        <strain evidence="3 4">DSM 18108</strain>
    </source>
</reference>
<gene>
    <name evidence="3" type="ORF">SAMN05660461_0192</name>
</gene>
<dbReference type="Gene3D" id="1.10.390.10">
    <property type="entry name" value="Neutral Protease Domain 2"/>
    <property type="match status" value="1"/>
</dbReference>
<sequence>MRRLIVLLYLLAPALLSAQRKLDYQLQVKADLAKKSFFVQGGFSFETDTAAADSIDIVISKGVGPVTLQLQGAAAVMDTSLKASGDIIYRWHFRSPLPVGTPLHFTCAYERGGAPAFQFYLDSTFCMAGGYGLAWYPQVTDGAGNHTRGTGTIAVTTSGNLMPAMAAGTVSVKNHTYTFHYAQPDIFSLYIGHYTRQEYKGQLSFYTYSLSSGIDGKDLSRKSAAVLDYLSSQFGPLDIPNFSIIEYPDYVAEITGIGGASILGGVVMPTGALREFNYALFGHEIGHQWWGNKVLAAGTKGEEMLSEGLAQYGSLQVVSHFDSAHAMEYRRTGYPGYINDQCGLGYLKNVAAGNDEPLISLTGSNGHTIGDSKGFLALELLSNTVGKAVFHKALRTIGDQYSRGGITWDGFQMEVEKAYGSSLQWFYSQWFERLGAPAWQSSWQQQQNKLQLNITQKDSIYQLPLEVLITYNNGTSSLQRITIRDRNSQLQLPVDGLVKEVQIDPYFKVLHWDEALTPEALAQAKVVRVLNLRREQKNEEAMKLAQSYIKEGFPDDQYGVEYTLLYHMGRIAAMQNKPAEALAYYQRSLQCVSRAPDLLAYTYYRIAQLAAAGNDDDLMRWAAANAVKADAAHNKSGGMEAKVAGLLASTVAKTK</sequence>
<dbReference type="RefSeq" id="WP_143313456.1">
    <property type="nucleotide sequence ID" value="NZ_FUZZ01000001.1"/>
</dbReference>
<name>A0A1T5N3D6_9BACT</name>
<keyword evidence="4" id="KW-1185">Reference proteome</keyword>
<evidence type="ECO:0000256" key="1">
    <source>
        <dbReference type="SAM" id="SignalP"/>
    </source>
</evidence>
<dbReference type="Gene3D" id="1.25.40.10">
    <property type="entry name" value="Tetratricopeptide repeat domain"/>
    <property type="match status" value="1"/>
</dbReference>
<dbReference type="GO" id="GO:0008270">
    <property type="term" value="F:zinc ion binding"/>
    <property type="evidence" value="ECO:0007669"/>
    <property type="project" value="InterPro"/>
</dbReference>
<evidence type="ECO:0000313" key="4">
    <source>
        <dbReference type="Proteomes" id="UP000190166"/>
    </source>
</evidence>
<keyword evidence="1" id="KW-0732">Signal</keyword>
<dbReference type="InterPro" id="IPR014782">
    <property type="entry name" value="Peptidase_M1_dom"/>
</dbReference>
<evidence type="ECO:0000313" key="3">
    <source>
        <dbReference type="EMBL" id="SKC95011.1"/>
    </source>
</evidence>
<feature type="signal peptide" evidence="1">
    <location>
        <begin position="1"/>
        <end position="18"/>
    </location>
</feature>
<dbReference type="EMBL" id="FUZZ01000001">
    <property type="protein sequence ID" value="SKC95011.1"/>
    <property type="molecule type" value="Genomic_DNA"/>
</dbReference>
<dbReference type="AlphaFoldDB" id="A0A1T5N3D6"/>
<dbReference type="SUPFAM" id="SSF55486">
    <property type="entry name" value="Metalloproteases ('zincins'), catalytic domain"/>
    <property type="match status" value="1"/>
</dbReference>
<dbReference type="GO" id="GO:0008237">
    <property type="term" value="F:metallopeptidase activity"/>
    <property type="evidence" value="ECO:0007669"/>
    <property type="project" value="InterPro"/>
</dbReference>
<dbReference type="SUPFAM" id="SSF48452">
    <property type="entry name" value="TPR-like"/>
    <property type="match status" value="1"/>
</dbReference>
<feature type="domain" description="Peptidase M1 membrane alanine aminopeptidase" evidence="2">
    <location>
        <begin position="280"/>
        <end position="430"/>
    </location>
</feature>
<organism evidence="3 4">
    <name type="scientific">Chitinophaga ginsengisegetis</name>
    <dbReference type="NCBI Taxonomy" id="393003"/>
    <lineage>
        <taxon>Bacteria</taxon>
        <taxon>Pseudomonadati</taxon>
        <taxon>Bacteroidota</taxon>
        <taxon>Chitinophagia</taxon>
        <taxon>Chitinophagales</taxon>
        <taxon>Chitinophagaceae</taxon>
        <taxon>Chitinophaga</taxon>
    </lineage>
</organism>
<protein>
    <recommendedName>
        <fullName evidence="2">Peptidase M1 membrane alanine aminopeptidase domain-containing protein</fullName>
    </recommendedName>
</protein>
<dbReference type="Proteomes" id="UP000190166">
    <property type="component" value="Unassembled WGS sequence"/>
</dbReference>
<dbReference type="InterPro" id="IPR027268">
    <property type="entry name" value="Peptidase_M4/M1_CTD_sf"/>
</dbReference>
<dbReference type="STRING" id="393003.SAMN05660461_0192"/>
<accession>A0A1T5N3D6</accession>
<dbReference type="Pfam" id="PF01433">
    <property type="entry name" value="Peptidase_M1"/>
    <property type="match status" value="1"/>
</dbReference>